<evidence type="ECO:0000313" key="13">
    <source>
        <dbReference type="Proteomes" id="UP000639338"/>
    </source>
</evidence>
<feature type="transmembrane region" description="Helical" evidence="11">
    <location>
        <begin position="188"/>
        <end position="208"/>
    </location>
</feature>
<gene>
    <name evidence="12" type="ORF">HCN44_007670</name>
</gene>
<feature type="transmembrane region" description="Helical" evidence="11">
    <location>
        <begin position="650"/>
        <end position="671"/>
    </location>
</feature>
<evidence type="ECO:0000256" key="10">
    <source>
        <dbReference type="SAM" id="MobiDB-lite"/>
    </source>
</evidence>
<evidence type="ECO:0000256" key="9">
    <source>
        <dbReference type="ARBA" id="ARBA00078114"/>
    </source>
</evidence>
<dbReference type="PANTHER" id="PTHR11654">
    <property type="entry name" value="OLIGOPEPTIDE TRANSPORTER-RELATED"/>
    <property type="match status" value="1"/>
</dbReference>
<dbReference type="InterPro" id="IPR018456">
    <property type="entry name" value="PTR2_symporter_CS"/>
</dbReference>
<comment type="subcellular location">
    <subcellularLocation>
        <location evidence="1">Membrane</location>
        <topology evidence="1">Multi-pass membrane protein</topology>
    </subcellularLocation>
</comment>
<evidence type="ECO:0000256" key="7">
    <source>
        <dbReference type="ARBA" id="ARBA00022989"/>
    </source>
</evidence>
<name>A0A834XLG6_APHGI</name>
<evidence type="ECO:0000256" key="5">
    <source>
        <dbReference type="ARBA" id="ARBA00022856"/>
    </source>
</evidence>
<dbReference type="Gene3D" id="1.20.1250.20">
    <property type="entry name" value="MFS general substrate transporter like domains"/>
    <property type="match status" value="6"/>
</dbReference>
<feature type="transmembrane region" description="Helical" evidence="11">
    <location>
        <begin position="1134"/>
        <end position="1153"/>
    </location>
</feature>
<feature type="transmembrane region" description="Helical" evidence="11">
    <location>
        <begin position="1333"/>
        <end position="1355"/>
    </location>
</feature>
<feature type="transmembrane region" description="Helical" evidence="11">
    <location>
        <begin position="1591"/>
        <end position="1610"/>
    </location>
</feature>
<feature type="transmembrane region" description="Helical" evidence="11">
    <location>
        <begin position="85"/>
        <end position="104"/>
    </location>
</feature>
<evidence type="ECO:0000256" key="6">
    <source>
        <dbReference type="ARBA" id="ARBA00022927"/>
    </source>
</evidence>
<evidence type="ECO:0000313" key="12">
    <source>
        <dbReference type="EMBL" id="KAF7988176.1"/>
    </source>
</evidence>
<proteinExistence type="inferred from homology"/>
<evidence type="ECO:0000256" key="11">
    <source>
        <dbReference type="SAM" id="Phobius"/>
    </source>
</evidence>
<feature type="transmembrane region" description="Helical" evidence="11">
    <location>
        <begin position="1204"/>
        <end position="1224"/>
    </location>
</feature>
<dbReference type="OrthoDB" id="8904098at2759"/>
<organism evidence="12 13">
    <name type="scientific">Aphidius gifuensis</name>
    <name type="common">Parasitoid wasp</name>
    <dbReference type="NCBI Taxonomy" id="684658"/>
    <lineage>
        <taxon>Eukaryota</taxon>
        <taxon>Metazoa</taxon>
        <taxon>Ecdysozoa</taxon>
        <taxon>Arthropoda</taxon>
        <taxon>Hexapoda</taxon>
        <taxon>Insecta</taxon>
        <taxon>Pterygota</taxon>
        <taxon>Neoptera</taxon>
        <taxon>Endopterygota</taxon>
        <taxon>Hymenoptera</taxon>
        <taxon>Apocrita</taxon>
        <taxon>Ichneumonoidea</taxon>
        <taxon>Braconidae</taxon>
        <taxon>Aphidiinae</taxon>
        <taxon>Aphidius</taxon>
    </lineage>
</organism>
<dbReference type="GO" id="GO:0016020">
    <property type="term" value="C:membrane"/>
    <property type="evidence" value="ECO:0007669"/>
    <property type="project" value="UniProtKB-SubCell"/>
</dbReference>
<feature type="transmembrane region" description="Helical" evidence="11">
    <location>
        <begin position="1367"/>
        <end position="1386"/>
    </location>
</feature>
<dbReference type="GO" id="GO:0015031">
    <property type="term" value="P:protein transport"/>
    <property type="evidence" value="ECO:0007669"/>
    <property type="project" value="UniProtKB-KW"/>
</dbReference>
<dbReference type="FunFam" id="1.20.1250.20:FF:000049">
    <property type="entry name" value="Solute carrier family 15 member 2"/>
    <property type="match status" value="3"/>
</dbReference>
<keyword evidence="8 11" id="KW-0472">Membrane</keyword>
<feature type="region of interest" description="Disordered" evidence="10">
    <location>
        <begin position="1686"/>
        <end position="1715"/>
    </location>
</feature>
<feature type="transmembrane region" description="Helical" evidence="11">
    <location>
        <begin position="1652"/>
        <end position="1673"/>
    </location>
</feature>
<feature type="transmembrane region" description="Helical" evidence="11">
    <location>
        <begin position="269"/>
        <end position="287"/>
    </location>
</feature>
<feature type="transmembrane region" description="Helical" evidence="11">
    <location>
        <begin position="321"/>
        <end position="339"/>
    </location>
</feature>
<keyword evidence="7 11" id="KW-1133">Transmembrane helix</keyword>
<keyword evidence="6" id="KW-0653">Protein transport</keyword>
<comment type="similarity">
    <text evidence="2">Belongs to the major facilitator superfamily. Proton-dependent oligopeptide transporter (POT/PTR) (TC 2.A.17) family.</text>
</comment>
<feature type="transmembrane region" description="Helical" evidence="11">
    <location>
        <begin position="928"/>
        <end position="945"/>
    </location>
</feature>
<dbReference type="PROSITE" id="PS01022">
    <property type="entry name" value="PTR2_1"/>
    <property type="match status" value="1"/>
</dbReference>
<evidence type="ECO:0000256" key="3">
    <source>
        <dbReference type="ARBA" id="ARBA00022448"/>
    </source>
</evidence>
<feature type="transmembrane region" description="Helical" evidence="11">
    <location>
        <begin position="1165"/>
        <end position="1184"/>
    </location>
</feature>
<sequence length="1715" mass="193988">MEDQTGQLTKVKYPKSIFFIIANEFCERFSFFGIRTILWLFVSTKLGYSENVSLSIYHSFSMLVYFFPLMGAILADSLLGRFKTIFYLSIIYSVGQMILSASTVPDLGLPIRESSLIGLFLIALGAGGIKPCVAAFGADQFVLPQQSESLKTYFSMFYCTVNIGGVISAVLTTEIRSRVKCYGEEDCYFIAFLIPTVLMGLSIIIFGLGRPLYKVKKPEGNVVLNVIKCIFYSISKKINYNQENRVEREHWLDHADDKYDKALISDIKAALKVLVLFVPLPMFWALYDQQGSTWTEMANYMDCQIGSFRLGADQMQIMDPILLVCFIPIFQTFIYPMFARVRLLDTPLKKMTTGGFLAAIAFLISAVVQFQLDTTYPAVPSTGFGQLRIVNPQNCMVPMTINGEAFNLEPYGVWNNIVIEIDEKKTFNYTANFESCGNPRTSSGKIDAIEGQALSYVIEPNNYLYKYNDNVKKTKNSNPAMRVLVYNSKNDSPTNVTMYKNGRSVHDFKINGTMIETAPAQASQINEFEAGTYQVYVNGQMLTNEIIMKIGGVYTLIVDIAHDSKDPSAKLLTIRPPNSMHVLWLIPQYIILAMAEVLFAVTGLEFAFTQAPGTMKSLLQASWVLTTAIGNLLVSVISAFKLFNSKVYEAYFYVVLMVIAMSVFTLMTRFYEYADSEKIEETEEIQSSSEANDKKKTILFFSVIYAVGDFIMCFGATPLFKTSKIKITFIGLILIAIGTGGIKPCVAAFGGDQFYLPQQQKYLQDFFSIFYFTINFGGLMGMIIMPILRTAFTCFGDETCYALGFGFPAVLMLIAFVLFYLGKSSYRLKYPKENIMLCFIHCIFYAIRQKIKFYHKKEKSHWLDFADDKFSKKLISDIKIVLAVFYLYIPLPFFWSLFDQQGSRWTFQASRMNDIIFQIKIIPDQFQVINPVIVLILIPIFDRYIYPCLSNILNSPLHRMTIGGIFASFAFIASGILELNLEKHYEASSGQLGPVTMSKHIHIIWMLPQYFFLSIAEVMFAISGLEFSFTQAPQSMKTVTIAAWYVSVALVPPRRMFEVETTDEKLKYPKSIFFIVSNEFCERFSYYGLRTILALYLQAKLGYSDDTSTVIYHVFAMFVYFFPLFGAIEFSLGGLFLIAVGTGGIKPCVAAFGGDQFILPQQEKYLVTFFSVFYFAINSGSLISSFLTPELRNGVKCFGEQECYSLAFFVPAILMVLSIVIFVAGKPMYRMKKPEGNVVLSVFKCISHALYKKSTQKKERKVDHDHWLDHANDKYDVKLIADIKATLQVLKLFIPLPFFWALYDQQGSRWTFQATRMDGQIGSFLIKADQMQVVNPLLILSFIPIFETCLYPLFAKIKIIDTPLKKLTTGGFLAALAFIASALVELQLEKTYPILPSTGMAQLRIFNPRNCTLPMSLDDRSFSLPPYGMWEDIEISVNQTKSFNFNADFKSCNVLEEQATSYVIQETNNFYQYTDANNKTKTGNPALRVLAYNEKNTSPIVIRIIEKKQEVYKFNIGNAIPVHESEVAELAPGTYDVEINGKIMPDNIQIKLGGVYTLMVHLSSNTDVPTSHMVTVTPPNSLHMLWLIPQYIIMTMAEVMFSVTGLSFAFTQAPVSMKSLLQAGWLMTVAFGNLIVVIVAEAKFFDRQVNEFLLFAGLMTIDMIIFGVIAYYYKYADLSDDISEDDNNNGDDGGHDDNNRNIPMNSNVTRESERF</sequence>
<feature type="transmembrane region" description="Helical" evidence="11">
    <location>
        <begin position="1110"/>
        <end position="1128"/>
    </location>
</feature>
<feature type="transmembrane region" description="Helical" evidence="11">
    <location>
        <begin position="769"/>
        <end position="788"/>
    </location>
</feature>
<dbReference type="Proteomes" id="UP000639338">
    <property type="component" value="Unassembled WGS sequence"/>
</dbReference>
<evidence type="ECO:0000256" key="8">
    <source>
        <dbReference type="ARBA" id="ARBA00023136"/>
    </source>
</evidence>
<feature type="transmembrane region" description="Helical" evidence="11">
    <location>
        <begin position="582"/>
        <end position="601"/>
    </location>
</feature>
<feature type="transmembrane region" description="Helical" evidence="11">
    <location>
        <begin position="54"/>
        <end position="73"/>
    </location>
</feature>
<dbReference type="GO" id="GO:0006857">
    <property type="term" value="P:oligopeptide transport"/>
    <property type="evidence" value="ECO:0007669"/>
    <property type="project" value="InterPro"/>
</dbReference>
<dbReference type="CDD" id="cd17347">
    <property type="entry name" value="MFS_SLC15A1_2_like"/>
    <property type="match status" value="2"/>
</dbReference>
<feature type="transmembrane region" description="Helical" evidence="11">
    <location>
        <begin position="698"/>
        <end position="720"/>
    </location>
</feature>
<feature type="transmembrane region" description="Helical" evidence="11">
    <location>
        <begin position="351"/>
        <end position="372"/>
    </location>
</feature>
<evidence type="ECO:0000256" key="2">
    <source>
        <dbReference type="ARBA" id="ARBA00005982"/>
    </source>
</evidence>
<feature type="transmembrane region" description="Helical" evidence="11">
    <location>
        <begin position="1003"/>
        <end position="1027"/>
    </location>
</feature>
<dbReference type="FunFam" id="1.20.1250.20:FF:000379">
    <property type="entry name" value="Uncharacterized protein, isoform A"/>
    <property type="match status" value="1"/>
</dbReference>
<feature type="transmembrane region" description="Helical" evidence="11">
    <location>
        <begin position="621"/>
        <end position="643"/>
    </location>
</feature>
<evidence type="ECO:0000256" key="4">
    <source>
        <dbReference type="ARBA" id="ARBA00022692"/>
    </source>
</evidence>
<feature type="transmembrane region" description="Helical" evidence="11">
    <location>
        <begin position="727"/>
        <end position="749"/>
    </location>
</feature>
<accession>A0A834XLG6</accession>
<reference evidence="12 13" key="1">
    <citation type="submission" date="2020-08" db="EMBL/GenBank/DDBJ databases">
        <title>Aphidius gifuensis genome sequencing and assembly.</title>
        <authorList>
            <person name="Du Z."/>
        </authorList>
    </citation>
    <scope>NUCLEOTIDE SEQUENCE [LARGE SCALE GENOMIC DNA]</scope>
    <source>
        <strain evidence="12">YNYX2018</strain>
        <tissue evidence="12">Adults</tissue>
    </source>
</reference>
<keyword evidence="13" id="KW-1185">Reference proteome</keyword>
<feature type="transmembrane region" description="Helical" evidence="11">
    <location>
        <begin position="880"/>
        <end position="898"/>
    </location>
</feature>
<feature type="transmembrane region" description="Helical" evidence="11">
    <location>
        <begin position="150"/>
        <end position="168"/>
    </location>
</feature>
<feature type="transmembrane region" description="Helical" evidence="11">
    <location>
        <begin position="1622"/>
        <end position="1640"/>
    </location>
</feature>
<evidence type="ECO:0000256" key="1">
    <source>
        <dbReference type="ARBA" id="ARBA00004141"/>
    </source>
</evidence>
<dbReference type="InterPro" id="IPR000109">
    <property type="entry name" value="POT_fam"/>
</dbReference>
<dbReference type="SUPFAM" id="SSF103473">
    <property type="entry name" value="MFS general substrate transporter"/>
    <property type="match status" value="3"/>
</dbReference>
<keyword evidence="3" id="KW-0813">Transport</keyword>
<dbReference type="Pfam" id="PF00854">
    <property type="entry name" value="PTR2"/>
    <property type="match status" value="5"/>
</dbReference>
<dbReference type="InterPro" id="IPR036259">
    <property type="entry name" value="MFS_trans_sf"/>
</dbReference>
<dbReference type="GO" id="GO:0022857">
    <property type="term" value="F:transmembrane transporter activity"/>
    <property type="evidence" value="ECO:0007669"/>
    <property type="project" value="InterPro"/>
</dbReference>
<feature type="transmembrane region" description="Helical" evidence="11">
    <location>
        <begin position="800"/>
        <end position="822"/>
    </location>
</feature>
<feature type="transmembrane region" description="Helical" evidence="11">
    <location>
        <begin position="957"/>
        <end position="977"/>
    </location>
</feature>
<protein>
    <recommendedName>
        <fullName evidence="9">Oligopeptide transporter 1</fullName>
    </recommendedName>
</protein>
<keyword evidence="5" id="KW-0571">Peptide transport</keyword>
<feature type="transmembrane region" description="Helical" evidence="11">
    <location>
        <begin position="116"/>
        <end position="138"/>
    </location>
</feature>
<dbReference type="EMBL" id="JACMRX010000006">
    <property type="protein sequence ID" value="KAF7988176.1"/>
    <property type="molecule type" value="Genomic_DNA"/>
</dbReference>
<comment type="caution">
    <text evidence="12">The sequence shown here is derived from an EMBL/GenBank/DDBJ whole genome shotgun (WGS) entry which is preliminary data.</text>
</comment>
<keyword evidence="4 11" id="KW-0812">Transmembrane</keyword>